<proteinExistence type="predicted"/>
<organism evidence="6 7">
    <name type="scientific">Actinomarinicola tropica</name>
    <dbReference type="NCBI Taxonomy" id="2789776"/>
    <lineage>
        <taxon>Bacteria</taxon>
        <taxon>Bacillati</taxon>
        <taxon>Actinomycetota</taxon>
        <taxon>Acidimicrobiia</taxon>
        <taxon>Acidimicrobiales</taxon>
        <taxon>Iamiaceae</taxon>
        <taxon>Actinomarinicola</taxon>
    </lineage>
</organism>
<reference evidence="6 7" key="1">
    <citation type="submission" date="2019-11" db="EMBL/GenBank/DDBJ databases">
        <authorList>
            <person name="He Y."/>
        </authorList>
    </citation>
    <scope>NUCLEOTIDE SEQUENCE [LARGE SCALE GENOMIC DNA]</scope>
    <source>
        <strain evidence="6 7">SCSIO 58843</strain>
    </source>
</reference>
<evidence type="ECO:0000313" key="6">
    <source>
        <dbReference type="EMBL" id="QGG94029.1"/>
    </source>
</evidence>
<dbReference type="Gene3D" id="1.10.357.10">
    <property type="entry name" value="Tetracycline Repressor, domain 2"/>
    <property type="match status" value="1"/>
</dbReference>
<dbReference type="InterPro" id="IPR009057">
    <property type="entry name" value="Homeodomain-like_sf"/>
</dbReference>
<keyword evidence="7" id="KW-1185">Reference proteome</keyword>
<keyword evidence="2 4" id="KW-0238">DNA-binding</keyword>
<keyword evidence="1" id="KW-0805">Transcription regulation</keyword>
<dbReference type="PANTHER" id="PTHR30055:SF234">
    <property type="entry name" value="HTH-TYPE TRANSCRIPTIONAL REGULATOR BETI"/>
    <property type="match status" value="1"/>
</dbReference>
<dbReference type="GO" id="GO:0003700">
    <property type="term" value="F:DNA-binding transcription factor activity"/>
    <property type="evidence" value="ECO:0007669"/>
    <property type="project" value="TreeGrafter"/>
</dbReference>
<dbReference type="PANTHER" id="PTHR30055">
    <property type="entry name" value="HTH-TYPE TRANSCRIPTIONAL REGULATOR RUTR"/>
    <property type="match status" value="1"/>
</dbReference>
<keyword evidence="3" id="KW-0804">Transcription</keyword>
<dbReference type="SUPFAM" id="SSF46689">
    <property type="entry name" value="Homeodomain-like"/>
    <property type="match status" value="1"/>
</dbReference>
<dbReference type="AlphaFoldDB" id="A0A5Q2RAY5"/>
<sequence length="210" mass="22102">MAADGASSAASADAHRGLVRARILRGARAELAARGLSVRVEDVADAAGVSRRTVFRYFPTREALLAAALEESMRSYGEHVPRPLAGQSLEQWLGAAVAAVHRMNAQHGQVYFELASGAALDGELARITRARRRARRQLVDGFTATAWELAGGTGAPPQWVHDTVAVLLSAFATEALGPDFGRTPDQIAASLTPALMHALRGAVADERGGG</sequence>
<evidence type="ECO:0000313" key="7">
    <source>
        <dbReference type="Proteomes" id="UP000334019"/>
    </source>
</evidence>
<evidence type="ECO:0000256" key="3">
    <source>
        <dbReference type="ARBA" id="ARBA00023163"/>
    </source>
</evidence>
<feature type="DNA-binding region" description="H-T-H motif" evidence="4">
    <location>
        <begin position="39"/>
        <end position="58"/>
    </location>
</feature>
<dbReference type="KEGG" id="atq:GH723_02305"/>
<evidence type="ECO:0000256" key="2">
    <source>
        <dbReference type="ARBA" id="ARBA00023125"/>
    </source>
</evidence>
<dbReference type="PROSITE" id="PS50977">
    <property type="entry name" value="HTH_TETR_2"/>
    <property type="match status" value="1"/>
</dbReference>
<dbReference type="Pfam" id="PF00440">
    <property type="entry name" value="TetR_N"/>
    <property type="match status" value="1"/>
</dbReference>
<evidence type="ECO:0000256" key="4">
    <source>
        <dbReference type="PROSITE-ProRule" id="PRU00335"/>
    </source>
</evidence>
<dbReference type="Proteomes" id="UP000334019">
    <property type="component" value="Chromosome"/>
</dbReference>
<gene>
    <name evidence="6" type="ORF">GH723_02305</name>
</gene>
<dbReference type="GO" id="GO:0000976">
    <property type="term" value="F:transcription cis-regulatory region binding"/>
    <property type="evidence" value="ECO:0007669"/>
    <property type="project" value="TreeGrafter"/>
</dbReference>
<feature type="domain" description="HTH tetR-type" evidence="5">
    <location>
        <begin position="17"/>
        <end position="76"/>
    </location>
</feature>
<evidence type="ECO:0000259" key="5">
    <source>
        <dbReference type="PROSITE" id="PS50977"/>
    </source>
</evidence>
<dbReference type="RefSeq" id="WP_153758135.1">
    <property type="nucleotide sequence ID" value="NZ_CP045851.1"/>
</dbReference>
<protein>
    <submittedName>
        <fullName evidence="6">TetR family transcriptional regulator</fullName>
    </submittedName>
</protein>
<dbReference type="InterPro" id="IPR001647">
    <property type="entry name" value="HTH_TetR"/>
</dbReference>
<dbReference type="InterPro" id="IPR050109">
    <property type="entry name" value="HTH-type_TetR-like_transc_reg"/>
</dbReference>
<dbReference type="EMBL" id="CP045851">
    <property type="protein sequence ID" value="QGG94029.1"/>
    <property type="molecule type" value="Genomic_DNA"/>
</dbReference>
<dbReference type="PRINTS" id="PR00455">
    <property type="entry name" value="HTHTETR"/>
</dbReference>
<accession>A0A5Q2RAY5</accession>
<evidence type="ECO:0000256" key="1">
    <source>
        <dbReference type="ARBA" id="ARBA00023015"/>
    </source>
</evidence>
<name>A0A5Q2RAY5_9ACTN</name>